<keyword evidence="3" id="KW-1185">Reference proteome</keyword>
<dbReference type="AlphaFoldDB" id="S7W7B0"/>
<accession>S7W7B0</accession>
<keyword evidence="1" id="KW-0812">Transmembrane</keyword>
<dbReference type="VEuPathDB" id="MicrosporidiaDB:SLOPH_1038"/>
<keyword evidence="1" id="KW-1133">Transmembrane helix</keyword>
<organism evidence="2 3">
    <name type="scientific">Spraguea lophii (strain 42_110)</name>
    <name type="common">Microsporidian parasite</name>
    <dbReference type="NCBI Taxonomy" id="1358809"/>
    <lineage>
        <taxon>Eukaryota</taxon>
        <taxon>Fungi</taxon>
        <taxon>Fungi incertae sedis</taxon>
        <taxon>Microsporidia</taxon>
        <taxon>Spragueidae</taxon>
        <taxon>Spraguea</taxon>
    </lineage>
</organism>
<keyword evidence="1" id="KW-0472">Membrane</keyword>
<gene>
    <name evidence="2" type="ORF">SLOPH_1038</name>
</gene>
<name>S7W7B0_SPRLO</name>
<protein>
    <submittedName>
        <fullName evidence="2">Uncharacterized protein</fullName>
    </submittedName>
</protein>
<dbReference type="InParanoid" id="S7W7B0"/>
<dbReference type="EMBL" id="ATCN01000603">
    <property type="protein sequence ID" value="EPR78705.1"/>
    <property type="molecule type" value="Genomic_DNA"/>
</dbReference>
<feature type="transmembrane region" description="Helical" evidence="1">
    <location>
        <begin position="100"/>
        <end position="120"/>
    </location>
</feature>
<comment type="caution">
    <text evidence="2">The sequence shown here is derived from an EMBL/GenBank/DDBJ whole genome shotgun (WGS) entry which is preliminary data.</text>
</comment>
<feature type="transmembrane region" description="Helical" evidence="1">
    <location>
        <begin position="41"/>
        <end position="63"/>
    </location>
</feature>
<evidence type="ECO:0000256" key="1">
    <source>
        <dbReference type="SAM" id="Phobius"/>
    </source>
</evidence>
<feature type="transmembrane region" description="Helical" evidence="1">
    <location>
        <begin position="75"/>
        <end position="94"/>
    </location>
</feature>
<reference evidence="3" key="1">
    <citation type="journal article" date="2013" name="PLoS Genet.">
        <title>The genome of Spraguea lophii and the basis of host-microsporidian interactions.</title>
        <authorList>
            <person name="Campbell S.E."/>
            <person name="Williams T.A."/>
            <person name="Yousuf A."/>
            <person name="Soanes D.M."/>
            <person name="Paszkiewicz K.H."/>
            <person name="Williams B.A.P."/>
        </authorList>
    </citation>
    <scope>NUCLEOTIDE SEQUENCE [LARGE SCALE GENOMIC DNA]</scope>
    <source>
        <strain evidence="3">42_110</strain>
    </source>
</reference>
<evidence type="ECO:0000313" key="3">
    <source>
        <dbReference type="Proteomes" id="UP000014978"/>
    </source>
</evidence>
<dbReference type="Proteomes" id="UP000014978">
    <property type="component" value="Unassembled WGS sequence"/>
</dbReference>
<proteinExistence type="predicted"/>
<evidence type="ECO:0000313" key="2">
    <source>
        <dbReference type="EMBL" id="EPR78705.1"/>
    </source>
</evidence>
<dbReference type="HOGENOM" id="CLU_1391036_0_0_1"/>
<sequence>MIINKFLITCLKILIIISAHTCTLILSRSSNNLKIFFKSSWLYLIPLTFIVLLNFYILENLYTPRKERRFVKKKIHTICIAILETMTSVYITLARCTWPYMILVILITLPTIACATYYLVRKKIPQNKITMVDDELFRVVYLRRPYKIDGDIKINKGEIAQVISEEENTLIVRKFNGEDFRVNKEDICDNMDGIIV</sequence>